<sequence>MVYSDGEQDLYACKRACTTEFRPRIVNLFMLEQNHTDYEGLELFWSTCQYRCYRCNLSNAIVLMRQLKDMFDYNTAGSSYAILEITKLMVGIDSNLKICYDSWRVANNNGDITSEFE</sequence>
<comment type="caution">
    <text evidence="1">The sequence shown here is derived from an EMBL/GenBank/DDBJ whole genome shotgun (WGS) entry which is preliminary data.</text>
</comment>
<evidence type="ECO:0000313" key="1">
    <source>
        <dbReference type="EMBL" id="GAA5805508.1"/>
    </source>
</evidence>
<proteinExistence type="predicted"/>
<organism evidence="1 2">
    <name type="scientific">Helicostylum pulchrum</name>
    <dbReference type="NCBI Taxonomy" id="562976"/>
    <lineage>
        <taxon>Eukaryota</taxon>
        <taxon>Fungi</taxon>
        <taxon>Fungi incertae sedis</taxon>
        <taxon>Mucoromycota</taxon>
        <taxon>Mucoromycotina</taxon>
        <taxon>Mucoromycetes</taxon>
        <taxon>Mucorales</taxon>
        <taxon>Mucorineae</taxon>
        <taxon>Mucoraceae</taxon>
        <taxon>Helicostylum</taxon>
    </lineage>
</organism>
<keyword evidence="2" id="KW-1185">Reference proteome</keyword>
<name>A0ABP9YG02_9FUNG</name>
<accession>A0ABP9YG02</accession>
<dbReference type="EMBL" id="BAABUJ010000046">
    <property type="protein sequence ID" value="GAA5805508.1"/>
    <property type="molecule type" value="Genomic_DNA"/>
</dbReference>
<protein>
    <submittedName>
        <fullName evidence="1">Uncharacterized protein</fullName>
    </submittedName>
</protein>
<reference evidence="1 2" key="1">
    <citation type="submission" date="2024-04" db="EMBL/GenBank/DDBJ databases">
        <title>genome sequences of Mucor flavus KT1a and Helicostylum pulchrum KT1b strains isolation_sourced from the surface of a dry-aged beef.</title>
        <authorList>
            <person name="Toyotome T."/>
            <person name="Hosono M."/>
            <person name="Torimaru M."/>
            <person name="Fukuda K."/>
            <person name="Mikami N."/>
        </authorList>
    </citation>
    <scope>NUCLEOTIDE SEQUENCE [LARGE SCALE GENOMIC DNA]</scope>
    <source>
        <strain evidence="1 2">KT1b</strain>
    </source>
</reference>
<gene>
    <name evidence="1" type="ORF">HPULCUR_011025</name>
</gene>
<dbReference type="Proteomes" id="UP001476247">
    <property type="component" value="Unassembled WGS sequence"/>
</dbReference>
<evidence type="ECO:0000313" key="2">
    <source>
        <dbReference type="Proteomes" id="UP001476247"/>
    </source>
</evidence>